<dbReference type="EMBL" id="AZMC01000197">
    <property type="protein sequence ID" value="ETI88480.1"/>
    <property type="molecule type" value="Genomic_DNA"/>
</dbReference>
<dbReference type="Proteomes" id="UP000018840">
    <property type="component" value="Unassembled WGS sequence"/>
</dbReference>
<evidence type="ECO:0000256" key="1">
    <source>
        <dbReference type="SAM" id="MobiDB-lite"/>
    </source>
</evidence>
<proteinExistence type="predicted"/>
<protein>
    <submittedName>
        <fullName evidence="2">Uncharacterized protein</fullName>
    </submittedName>
</protein>
<name>W1U4L7_9FIRM</name>
<evidence type="ECO:0000313" key="3">
    <source>
        <dbReference type="Proteomes" id="UP000018840"/>
    </source>
</evidence>
<organism evidence="2 3">
    <name type="scientific">Negativicoccus succinicivorans DORA_17_25</name>
    <dbReference type="NCBI Taxonomy" id="1403945"/>
    <lineage>
        <taxon>Bacteria</taxon>
        <taxon>Bacillati</taxon>
        <taxon>Bacillota</taxon>
        <taxon>Negativicutes</taxon>
        <taxon>Veillonellales</taxon>
        <taxon>Veillonellaceae</taxon>
        <taxon>Negativicoccus</taxon>
    </lineage>
</organism>
<feature type="region of interest" description="Disordered" evidence="1">
    <location>
        <begin position="1"/>
        <end position="29"/>
    </location>
</feature>
<comment type="caution">
    <text evidence="2">The sequence shown here is derived from an EMBL/GenBank/DDBJ whole genome shotgun (WGS) entry which is preliminary data.</text>
</comment>
<dbReference type="AlphaFoldDB" id="W1U4L7"/>
<reference evidence="2 3" key="1">
    <citation type="submission" date="2013-12" db="EMBL/GenBank/DDBJ databases">
        <title>A Varibaculum cambriense genome reconstructed from a premature infant gut community with otherwise low bacterial novelty that shifts toward anaerobic metabolism during the third week of life.</title>
        <authorList>
            <person name="Brown C.T."/>
            <person name="Sharon I."/>
            <person name="Thomas B.C."/>
            <person name="Castelle C.J."/>
            <person name="Morowitz M.J."/>
            <person name="Banfield J.F."/>
        </authorList>
    </citation>
    <scope>NUCLEOTIDE SEQUENCE [LARGE SCALE GENOMIC DNA]</scope>
    <source>
        <strain evidence="3">DORA_17_25</strain>
    </source>
</reference>
<sequence>MVLSDAMVDSAKNTRGIRDKNGKRHQKGVLLWMKTTESRNR</sequence>
<evidence type="ECO:0000313" key="2">
    <source>
        <dbReference type="EMBL" id="ETI88480.1"/>
    </source>
</evidence>
<accession>W1U4L7</accession>
<gene>
    <name evidence="2" type="ORF">Q612_NSC00197G0002</name>
</gene>